<gene>
    <name evidence="2" type="primary">TPD1</name>
    <name evidence="2" type="ORF">CR513_44696</name>
</gene>
<proteinExistence type="predicted"/>
<sequence>MGGASRKGWRVLDKCSKSSIQINQSPMAPLPSGIPTYTVEIANTCVSGCNISNIHVNCGMFNSAILINPNIFKRLRYNDCLVNNGMPFRNGAIISFKYANNYAYSLSISSVVCELLVCVAYTKT</sequence>
<dbReference type="PANTHER" id="PTHR33184">
    <property type="entry name" value="PROTEIN TAPETUM DETERMINANT 1-LIKE-RELATED"/>
    <property type="match status" value="1"/>
</dbReference>
<dbReference type="STRING" id="157652.A0A371FAU6"/>
<dbReference type="Pfam" id="PF24068">
    <property type="entry name" value="TPD1_C"/>
    <property type="match status" value="1"/>
</dbReference>
<name>A0A371FAU6_MUCPR</name>
<accession>A0A371FAU6</accession>
<dbReference type="Proteomes" id="UP000257109">
    <property type="component" value="Unassembled WGS sequence"/>
</dbReference>
<keyword evidence="1" id="KW-0732">Signal</keyword>
<dbReference type="PANTHER" id="PTHR33184:SF76">
    <property type="entry name" value="TAPETUM DETERMINANT PROTEIN"/>
    <property type="match status" value="1"/>
</dbReference>
<evidence type="ECO:0000256" key="1">
    <source>
        <dbReference type="ARBA" id="ARBA00022729"/>
    </source>
</evidence>
<reference evidence="2" key="1">
    <citation type="submission" date="2018-05" db="EMBL/GenBank/DDBJ databases">
        <title>Draft genome of Mucuna pruriens seed.</title>
        <authorList>
            <person name="Nnadi N.E."/>
            <person name="Vos R."/>
            <person name="Hasami M.H."/>
            <person name="Devisetty U.K."/>
            <person name="Aguiy J.C."/>
        </authorList>
    </citation>
    <scope>NUCLEOTIDE SEQUENCE [LARGE SCALE GENOMIC DNA]</scope>
    <source>
        <strain evidence="2">JCA_2017</strain>
    </source>
</reference>
<protein>
    <submittedName>
        <fullName evidence="2">Protein TAPETUM DETERMINANT 1</fullName>
    </submittedName>
</protein>
<evidence type="ECO:0000313" key="2">
    <source>
        <dbReference type="EMBL" id="RDX75418.1"/>
    </source>
</evidence>
<evidence type="ECO:0000313" key="3">
    <source>
        <dbReference type="Proteomes" id="UP000257109"/>
    </source>
</evidence>
<dbReference type="GO" id="GO:0001709">
    <property type="term" value="P:cell fate determination"/>
    <property type="evidence" value="ECO:0007669"/>
    <property type="project" value="TreeGrafter"/>
</dbReference>
<dbReference type="InterPro" id="IPR040361">
    <property type="entry name" value="TPD1"/>
</dbReference>
<dbReference type="AlphaFoldDB" id="A0A371FAU6"/>
<organism evidence="2 3">
    <name type="scientific">Mucuna pruriens</name>
    <name type="common">Velvet bean</name>
    <name type="synonym">Dolichos pruriens</name>
    <dbReference type="NCBI Taxonomy" id="157652"/>
    <lineage>
        <taxon>Eukaryota</taxon>
        <taxon>Viridiplantae</taxon>
        <taxon>Streptophyta</taxon>
        <taxon>Embryophyta</taxon>
        <taxon>Tracheophyta</taxon>
        <taxon>Spermatophyta</taxon>
        <taxon>Magnoliopsida</taxon>
        <taxon>eudicotyledons</taxon>
        <taxon>Gunneridae</taxon>
        <taxon>Pentapetalae</taxon>
        <taxon>rosids</taxon>
        <taxon>fabids</taxon>
        <taxon>Fabales</taxon>
        <taxon>Fabaceae</taxon>
        <taxon>Papilionoideae</taxon>
        <taxon>50 kb inversion clade</taxon>
        <taxon>NPAAA clade</taxon>
        <taxon>indigoferoid/millettioid clade</taxon>
        <taxon>Phaseoleae</taxon>
        <taxon>Mucuna</taxon>
    </lineage>
</organism>
<dbReference type="OrthoDB" id="1572689at2759"/>
<dbReference type="EMBL" id="QJKJ01009848">
    <property type="protein sequence ID" value="RDX75418.1"/>
    <property type="molecule type" value="Genomic_DNA"/>
</dbReference>
<keyword evidence="3" id="KW-1185">Reference proteome</keyword>
<feature type="non-terminal residue" evidence="2">
    <location>
        <position position="1"/>
    </location>
</feature>
<comment type="caution">
    <text evidence="2">The sequence shown here is derived from an EMBL/GenBank/DDBJ whole genome shotgun (WGS) entry which is preliminary data.</text>
</comment>